<dbReference type="EMBL" id="ACKS01000009">
    <property type="protein sequence ID" value="EFA45473.1"/>
    <property type="molecule type" value="Genomic_DNA"/>
</dbReference>
<dbReference type="RefSeq" id="WP_007175268.1">
    <property type="nucleotide sequence ID" value="NZ_GG704784.1"/>
</dbReference>
<dbReference type="AlphaFoldDB" id="D1PSV5"/>
<dbReference type="InterPro" id="IPR021958">
    <property type="entry name" value="DUF3575"/>
</dbReference>
<reference evidence="2 3" key="1">
    <citation type="submission" date="2009-10" db="EMBL/GenBank/DDBJ databases">
        <authorList>
            <person name="Qin X."/>
            <person name="Bachman B."/>
            <person name="Battles P."/>
            <person name="Bell A."/>
            <person name="Bess C."/>
            <person name="Bickham C."/>
            <person name="Chaboub L."/>
            <person name="Chen D."/>
            <person name="Coyle M."/>
            <person name="Deiros D.R."/>
            <person name="Dinh H."/>
            <person name="Forbes L."/>
            <person name="Fowler G."/>
            <person name="Francisco L."/>
            <person name="Fu Q."/>
            <person name="Gubbala S."/>
            <person name="Hale W."/>
            <person name="Han Y."/>
            <person name="Hemphill L."/>
            <person name="Highlander S.K."/>
            <person name="Hirani K."/>
            <person name="Hogues M."/>
            <person name="Jackson L."/>
            <person name="Jakkamsetti A."/>
            <person name="Javaid M."/>
            <person name="Jiang H."/>
            <person name="Korchina V."/>
            <person name="Kovar C."/>
            <person name="Lara F."/>
            <person name="Lee S."/>
            <person name="Mata R."/>
            <person name="Mathew T."/>
            <person name="Moen C."/>
            <person name="Morales K."/>
            <person name="Munidasa M."/>
            <person name="Nazareth L."/>
            <person name="Ngo R."/>
            <person name="Nguyen L."/>
            <person name="Okwuonu G."/>
            <person name="Ongeri F."/>
            <person name="Patil S."/>
            <person name="Petrosino J."/>
            <person name="Pham C."/>
            <person name="Pham P."/>
            <person name="Pu L.-L."/>
            <person name="Puazo M."/>
            <person name="Raj R."/>
            <person name="Reid J."/>
            <person name="Rouhana J."/>
            <person name="Saada N."/>
            <person name="Shang Y."/>
            <person name="Simmons D."/>
            <person name="Thornton R."/>
            <person name="Warren J."/>
            <person name="Weissenberger G."/>
            <person name="Zhang J."/>
            <person name="Zhang L."/>
            <person name="Zhou C."/>
            <person name="Zhu D."/>
            <person name="Muzny D."/>
            <person name="Worley K."/>
            <person name="Gibbs R."/>
        </authorList>
    </citation>
    <scope>NUCLEOTIDE SEQUENCE [LARGE SCALE GENOMIC DNA]</scope>
    <source>
        <strain evidence="2 3">DSM 17361</strain>
    </source>
</reference>
<dbReference type="HOGENOM" id="CLU_113201_0_0_10"/>
<keyword evidence="1" id="KW-0732">Signal</keyword>
<sequence length="216" mass="24349">MKKIESMKKKQILLWSLLVLGTSSLTTTAVAQNDARFHMELDYGYNLGFTEKINGYNYDSQGKLGGHALTINALYNIRPDMTVGVGYGLSRFTREYNGDNNTMPLYATFRYRPLATHRALYAYGDLGYTLFNDSKNHNFTGGMLGGIGVGYQLMFKRHFGLNFKLGYGLQQFANIPIITGTSEKKNLTTGEVTTIFNHDKRSLWRHSVHFGVGLVF</sequence>
<dbReference type="eggNOG" id="ENOG5033YK7">
    <property type="taxonomic scope" value="Bacteria"/>
</dbReference>
<name>D1PSV5_9BACT</name>
<keyword evidence="3" id="KW-1185">Reference proteome</keyword>
<evidence type="ECO:0000256" key="1">
    <source>
        <dbReference type="SAM" id="SignalP"/>
    </source>
</evidence>
<protein>
    <submittedName>
        <fullName evidence="2">Uncharacterized protein</fullName>
    </submittedName>
</protein>
<feature type="chain" id="PRO_5003025816" evidence="1">
    <location>
        <begin position="32"/>
        <end position="216"/>
    </location>
</feature>
<dbReference type="OrthoDB" id="1066409at2"/>
<comment type="caution">
    <text evidence="2">The sequence shown here is derived from an EMBL/GenBank/DDBJ whole genome shotgun (WGS) entry which is preliminary data.</text>
</comment>
<organism evidence="2 3">
    <name type="scientific">Hallella bergensis DSM 17361</name>
    <dbReference type="NCBI Taxonomy" id="585502"/>
    <lineage>
        <taxon>Bacteria</taxon>
        <taxon>Pseudomonadati</taxon>
        <taxon>Bacteroidota</taxon>
        <taxon>Bacteroidia</taxon>
        <taxon>Bacteroidales</taxon>
        <taxon>Prevotellaceae</taxon>
        <taxon>Hallella</taxon>
    </lineage>
</organism>
<gene>
    <name evidence="2" type="ORF">HMPREF0645_0064</name>
</gene>
<evidence type="ECO:0000313" key="2">
    <source>
        <dbReference type="EMBL" id="EFA45473.1"/>
    </source>
</evidence>
<dbReference type="Proteomes" id="UP000003160">
    <property type="component" value="Unassembled WGS sequence"/>
</dbReference>
<feature type="signal peptide" evidence="1">
    <location>
        <begin position="1"/>
        <end position="31"/>
    </location>
</feature>
<proteinExistence type="predicted"/>
<dbReference type="Pfam" id="PF12099">
    <property type="entry name" value="DUF3575"/>
    <property type="match status" value="1"/>
</dbReference>
<evidence type="ECO:0000313" key="3">
    <source>
        <dbReference type="Proteomes" id="UP000003160"/>
    </source>
</evidence>
<accession>D1PSV5</accession>